<dbReference type="Proteomes" id="UP001570417">
    <property type="component" value="Unassembled WGS sequence"/>
</dbReference>
<dbReference type="Gene3D" id="3.30.1360.100">
    <property type="entry name" value="General secretion pathway protein M, EpsM"/>
    <property type="match status" value="1"/>
</dbReference>
<keyword evidence="7 10" id="KW-0653">Protein transport</keyword>
<evidence type="ECO:0000256" key="8">
    <source>
        <dbReference type="ARBA" id="ARBA00022989"/>
    </source>
</evidence>
<evidence type="ECO:0000313" key="13">
    <source>
        <dbReference type="EMBL" id="MFA0568206.1"/>
    </source>
</evidence>
<gene>
    <name evidence="13" type="primary">gspL</name>
    <name evidence="13" type="ORF">AB4566_07950</name>
</gene>
<sequence>MSEFLTVRLSSEPQSPVPWLVWSTSQQEVIASGELAGWHQLEELTPYAEQRTCIALLSGNDCLLNHVEIPKGAARQFDSMLPFLLEDEIAQDVEDLHFTILEKSATHATVCGVDRAWLSQIMDDFKQVNITVRKVLPDILALPVEDEGVSAVQIDSQWLLRQGEYQAVSVDNDWLALFLQTDWLDHENGPSIHCYTSLPSPEVIEQSRVAWQAKPAELIMSLLSQQAITSSINLLSGSFKAKSSFSKYWRIWQKVAIAASLLIAVLVTQQVLLVQQYETQAQAYRTESERIFRTVFPNKRKIPTVSYLKRQMNDEASSLGGSGSDESLLSWLTLLPKTLGTVTAIEIESIKYDGNRSEVRLQAKSADFQSFESANAKLSEQFDVEQGPLNRNGESVFGSFTLKARQ</sequence>
<evidence type="ECO:0000256" key="10">
    <source>
        <dbReference type="PIRNR" id="PIRNR015761"/>
    </source>
</evidence>
<organism evidence="13 14">
    <name type="scientific">Vibrio gallaecicus</name>
    <dbReference type="NCBI Taxonomy" id="552386"/>
    <lineage>
        <taxon>Bacteria</taxon>
        <taxon>Pseudomonadati</taxon>
        <taxon>Pseudomonadota</taxon>
        <taxon>Gammaproteobacteria</taxon>
        <taxon>Vibrionales</taxon>
        <taxon>Vibrionaceae</taxon>
        <taxon>Vibrio</taxon>
    </lineage>
</organism>
<evidence type="ECO:0000256" key="2">
    <source>
        <dbReference type="ARBA" id="ARBA00005318"/>
    </source>
</evidence>
<keyword evidence="6" id="KW-0812">Transmembrane</keyword>
<dbReference type="InterPro" id="IPR025691">
    <property type="entry name" value="GspL_pp_dom"/>
</dbReference>
<evidence type="ECO:0000256" key="6">
    <source>
        <dbReference type="ARBA" id="ARBA00022692"/>
    </source>
</evidence>
<dbReference type="Pfam" id="PF12693">
    <property type="entry name" value="GspL_C"/>
    <property type="match status" value="1"/>
</dbReference>
<name>A0ABV4NA58_9VIBR</name>
<evidence type="ECO:0000256" key="5">
    <source>
        <dbReference type="ARBA" id="ARBA00022519"/>
    </source>
</evidence>
<comment type="caution">
    <text evidence="13">The sequence shown here is derived from an EMBL/GenBank/DDBJ whole genome shotgun (WGS) entry which is preliminary data.</text>
</comment>
<dbReference type="RefSeq" id="WP_137373962.1">
    <property type="nucleotide sequence ID" value="NZ_AP025490.1"/>
</dbReference>
<evidence type="ECO:0000259" key="12">
    <source>
        <dbReference type="Pfam" id="PF12693"/>
    </source>
</evidence>
<dbReference type="InterPro" id="IPR024230">
    <property type="entry name" value="GspL_cyto_dom"/>
</dbReference>
<dbReference type="Gene3D" id="3.30.420.380">
    <property type="match status" value="1"/>
</dbReference>
<reference evidence="13 14" key="1">
    <citation type="journal article" date="2024" name="ISME J.">
        <title>Tailless and filamentous prophages are predominant in marine Vibrio.</title>
        <authorList>
            <person name="Steensen K."/>
            <person name="Seneca J."/>
            <person name="Bartlau N."/>
            <person name="Yu X.A."/>
            <person name="Hussain F.A."/>
            <person name="Polz M.F."/>
        </authorList>
    </citation>
    <scope>NUCLEOTIDE SEQUENCE [LARGE SCALE GENOMIC DNA]</scope>
    <source>
        <strain evidence="13 14">10N.222.51.A1</strain>
    </source>
</reference>
<evidence type="ECO:0000256" key="1">
    <source>
        <dbReference type="ARBA" id="ARBA00004377"/>
    </source>
</evidence>
<comment type="similarity">
    <text evidence="2 10">Belongs to the GSP L family.</text>
</comment>
<evidence type="ECO:0000313" key="14">
    <source>
        <dbReference type="Proteomes" id="UP001570417"/>
    </source>
</evidence>
<dbReference type="CDD" id="cd24017">
    <property type="entry name" value="ASKHA_T2SSL_N"/>
    <property type="match status" value="1"/>
</dbReference>
<comment type="subcellular location">
    <subcellularLocation>
        <location evidence="1">Cell inner membrane</location>
        <topology evidence="1">Single-pass membrane protein</topology>
    </subcellularLocation>
</comment>
<protein>
    <recommendedName>
        <fullName evidence="10">Type II secretion system protein L</fullName>
        <shortName evidence="10">T2SS protein L</shortName>
    </recommendedName>
</protein>
<keyword evidence="3 10" id="KW-0813">Transport</keyword>
<keyword evidence="9" id="KW-0472">Membrane</keyword>
<dbReference type="Gene3D" id="3.30.420.370">
    <property type="match status" value="1"/>
</dbReference>
<evidence type="ECO:0000259" key="11">
    <source>
        <dbReference type="Pfam" id="PF05134"/>
    </source>
</evidence>
<dbReference type="Pfam" id="PF05134">
    <property type="entry name" value="T2SSL"/>
    <property type="match status" value="1"/>
</dbReference>
<accession>A0ABV4NA58</accession>
<feature type="domain" description="GspL cytoplasmic actin-ATPase-like" evidence="11">
    <location>
        <begin position="5"/>
        <end position="242"/>
    </location>
</feature>
<keyword evidence="4" id="KW-1003">Cell membrane</keyword>
<evidence type="ECO:0000256" key="9">
    <source>
        <dbReference type="ARBA" id="ARBA00023136"/>
    </source>
</evidence>
<dbReference type="InterPro" id="IPR043129">
    <property type="entry name" value="ATPase_NBD"/>
</dbReference>
<comment type="function">
    <text evidence="10">Inner membrane component of the type II secretion system required for the energy-dependent secretion of extracellular factors such as proteases and toxins from the periplasm.</text>
</comment>
<dbReference type="InterPro" id="IPR007812">
    <property type="entry name" value="T2SS_protein-GspL"/>
</dbReference>
<keyword evidence="8" id="KW-1133">Transmembrane helix</keyword>
<feature type="domain" description="GspL periplasmic" evidence="12">
    <location>
        <begin position="246"/>
        <end position="404"/>
    </location>
</feature>
<evidence type="ECO:0000256" key="3">
    <source>
        <dbReference type="ARBA" id="ARBA00022448"/>
    </source>
</evidence>
<dbReference type="NCBIfam" id="TIGR01709">
    <property type="entry name" value="typeII_sec_gspL"/>
    <property type="match status" value="1"/>
</dbReference>
<evidence type="ECO:0000256" key="7">
    <source>
        <dbReference type="ARBA" id="ARBA00022927"/>
    </source>
</evidence>
<keyword evidence="14" id="KW-1185">Reference proteome</keyword>
<proteinExistence type="inferred from homology"/>
<evidence type="ECO:0000256" key="4">
    <source>
        <dbReference type="ARBA" id="ARBA00022475"/>
    </source>
</evidence>
<dbReference type="PIRSF" id="PIRSF015761">
    <property type="entry name" value="Protein_L"/>
    <property type="match status" value="1"/>
</dbReference>
<dbReference type="SUPFAM" id="SSF53067">
    <property type="entry name" value="Actin-like ATPase domain"/>
    <property type="match status" value="2"/>
</dbReference>
<dbReference type="EMBL" id="JBFRUW010000022">
    <property type="protein sequence ID" value="MFA0568206.1"/>
    <property type="molecule type" value="Genomic_DNA"/>
</dbReference>
<keyword evidence="5" id="KW-0997">Cell inner membrane</keyword>